<dbReference type="GO" id="GO:0033588">
    <property type="term" value="C:elongator holoenzyme complex"/>
    <property type="evidence" value="ECO:0007669"/>
    <property type="project" value="UniProtKB-ARBA"/>
</dbReference>
<dbReference type="FunFam" id="3.40.50.300:FF:000827">
    <property type="entry name" value="KTI12 chromatin-associated homolog"/>
    <property type="match status" value="1"/>
</dbReference>
<evidence type="ECO:0000313" key="7">
    <source>
        <dbReference type="EMBL" id="CAA0825544.1"/>
    </source>
</evidence>
<dbReference type="SUPFAM" id="SSF52540">
    <property type="entry name" value="P-loop containing nucleoside triphosphate hydrolases"/>
    <property type="match status" value="1"/>
</dbReference>
<dbReference type="OrthoDB" id="9972657at2759"/>
<dbReference type="Pfam" id="PF08433">
    <property type="entry name" value="KTI12"/>
    <property type="match status" value="1"/>
</dbReference>
<evidence type="ECO:0000256" key="4">
    <source>
        <dbReference type="ARBA" id="ARBA00025768"/>
    </source>
</evidence>
<accession>A0A9N7RDL3</accession>
<gene>
    <name evidence="7" type="ORF">SHERM_22319</name>
</gene>
<dbReference type="Gene3D" id="3.40.50.300">
    <property type="entry name" value="P-loop containing nucleotide triphosphate hydrolases"/>
    <property type="match status" value="1"/>
</dbReference>
<sequence length="345" mass="38555">MLRRGTRSALCRLTRALAACDAAARHPSRREACLTANSRRVIMALVVICGQPCSGKSTAAACLLEALQESEPNTPARIIDESSFHLDRNRSYADMPSEKNLRGVLRSEVDRSISRDAILIVDSLNNIKGYRYELWCLARAAGTRYCVLHCDAGKNECREWNRERRERNDPSFYEDRIFEDLVRRFERPDSKNRWDSPLFEIQPCKGRIVRTSTAILEAVNYLTKKVDSKTKDVKILQPTIATQTSRGGETNSLYEMDRATLEVVNMVVEAQSRAVGSLVGGVSVGPGLPNVEVPRPVGLPELRRLRRTFIKLTGQSSLSGPPPPSDADSAKRMFVDYLNRELGSG</sequence>
<dbReference type="PANTHER" id="PTHR12435">
    <property type="match status" value="1"/>
</dbReference>
<evidence type="ECO:0000256" key="3">
    <source>
        <dbReference type="ARBA" id="ARBA00022840"/>
    </source>
</evidence>
<comment type="caution">
    <text evidence="7">The sequence shown here is derived from an EMBL/GenBank/DDBJ whole genome shotgun (WGS) entry which is preliminary data.</text>
</comment>
<organism evidence="7 8">
    <name type="scientific">Striga hermonthica</name>
    <name type="common">Purple witchweed</name>
    <name type="synonym">Buchnera hermonthica</name>
    <dbReference type="NCBI Taxonomy" id="68872"/>
    <lineage>
        <taxon>Eukaryota</taxon>
        <taxon>Viridiplantae</taxon>
        <taxon>Streptophyta</taxon>
        <taxon>Embryophyta</taxon>
        <taxon>Tracheophyta</taxon>
        <taxon>Spermatophyta</taxon>
        <taxon>Magnoliopsida</taxon>
        <taxon>eudicotyledons</taxon>
        <taxon>Gunneridae</taxon>
        <taxon>Pentapetalae</taxon>
        <taxon>asterids</taxon>
        <taxon>lamiids</taxon>
        <taxon>Lamiales</taxon>
        <taxon>Orobanchaceae</taxon>
        <taxon>Buchnereae</taxon>
        <taxon>Striga</taxon>
    </lineage>
</organism>
<dbReference type="GO" id="GO:0006357">
    <property type="term" value="P:regulation of transcription by RNA polymerase II"/>
    <property type="evidence" value="ECO:0007669"/>
    <property type="project" value="UniProtKB-ARBA"/>
</dbReference>
<keyword evidence="3" id="KW-0067">ATP-binding</keyword>
<protein>
    <recommendedName>
        <fullName evidence="5">Protein KTI12 homolog</fullName>
    </recommendedName>
</protein>
<proteinExistence type="inferred from homology"/>
<dbReference type="Proteomes" id="UP001153555">
    <property type="component" value="Unassembled WGS sequence"/>
</dbReference>
<evidence type="ECO:0000313" key="8">
    <source>
        <dbReference type="Proteomes" id="UP001153555"/>
    </source>
</evidence>
<evidence type="ECO:0000256" key="1">
    <source>
        <dbReference type="ARBA" id="ARBA00022694"/>
    </source>
</evidence>
<evidence type="ECO:0000256" key="6">
    <source>
        <dbReference type="ARBA" id="ARBA00065061"/>
    </source>
</evidence>
<keyword evidence="2" id="KW-0547">Nucleotide-binding</keyword>
<dbReference type="GO" id="GO:0005524">
    <property type="term" value="F:ATP binding"/>
    <property type="evidence" value="ECO:0007669"/>
    <property type="project" value="UniProtKB-KW"/>
</dbReference>
<dbReference type="AlphaFoldDB" id="A0A9N7RDL3"/>
<reference evidence="7" key="1">
    <citation type="submission" date="2019-12" db="EMBL/GenBank/DDBJ databases">
        <authorList>
            <person name="Scholes J."/>
        </authorList>
    </citation>
    <scope>NUCLEOTIDE SEQUENCE</scope>
</reference>
<comment type="subunit">
    <text evidence="6">Interacts with the elongator complex. Binds to calmodulin in a calcium-dependent manner.</text>
</comment>
<evidence type="ECO:0000256" key="2">
    <source>
        <dbReference type="ARBA" id="ARBA00022741"/>
    </source>
</evidence>
<dbReference type="InterPro" id="IPR013641">
    <property type="entry name" value="KTI12/PSTK"/>
</dbReference>
<comment type="similarity">
    <text evidence="4">Belongs to the KTI12 family.</text>
</comment>
<evidence type="ECO:0000256" key="5">
    <source>
        <dbReference type="ARBA" id="ARBA00026170"/>
    </source>
</evidence>
<name>A0A9N7RDL3_STRHE</name>
<dbReference type="InterPro" id="IPR027417">
    <property type="entry name" value="P-loop_NTPase"/>
</dbReference>
<dbReference type="EMBL" id="CACSLK010026072">
    <property type="protein sequence ID" value="CAA0825544.1"/>
    <property type="molecule type" value="Genomic_DNA"/>
</dbReference>
<keyword evidence="8" id="KW-1185">Reference proteome</keyword>
<dbReference type="GO" id="GO:0006400">
    <property type="term" value="P:tRNA modification"/>
    <property type="evidence" value="ECO:0007669"/>
    <property type="project" value="UniProtKB-ARBA"/>
</dbReference>
<keyword evidence="1" id="KW-0819">tRNA processing</keyword>